<feature type="chain" id="PRO_5037980522" evidence="1">
    <location>
        <begin position="20"/>
        <end position="410"/>
    </location>
</feature>
<feature type="signal peptide" evidence="1">
    <location>
        <begin position="1"/>
        <end position="19"/>
    </location>
</feature>
<feature type="domain" description="Secretion system C-terminal sorting" evidence="2">
    <location>
        <begin position="339"/>
        <end position="407"/>
    </location>
</feature>
<dbReference type="RefSeq" id="WP_207338383.1">
    <property type="nucleotide sequence ID" value="NZ_JAFMYU010000031.1"/>
</dbReference>
<dbReference type="InterPro" id="IPR026444">
    <property type="entry name" value="Secre_tail"/>
</dbReference>
<protein>
    <submittedName>
        <fullName evidence="4">T9SS type A sorting domain-containing protein</fullName>
    </submittedName>
</protein>
<evidence type="ECO:0000313" key="4">
    <source>
        <dbReference type="EMBL" id="MBO0934418.1"/>
    </source>
</evidence>
<organism evidence="4 5">
    <name type="scientific">Fibrella aquatilis</name>
    <dbReference type="NCBI Taxonomy" id="2817059"/>
    <lineage>
        <taxon>Bacteria</taxon>
        <taxon>Pseudomonadati</taxon>
        <taxon>Bacteroidota</taxon>
        <taxon>Cytophagia</taxon>
        <taxon>Cytophagales</taxon>
        <taxon>Spirosomataceae</taxon>
        <taxon>Fibrella</taxon>
    </lineage>
</organism>
<accession>A0A939K2C4</accession>
<dbReference type="InterPro" id="IPR045829">
    <property type="entry name" value="PKD_6"/>
</dbReference>
<proteinExistence type="predicted"/>
<reference evidence="4 5" key="1">
    <citation type="submission" date="2021-03" db="EMBL/GenBank/DDBJ databases">
        <title>Fibrella sp. HMF5036 genome sequencing and assembly.</title>
        <authorList>
            <person name="Kang H."/>
            <person name="Kim H."/>
            <person name="Bae S."/>
            <person name="Joh K."/>
        </authorList>
    </citation>
    <scope>NUCLEOTIDE SEQUENCE [LARGE SCALE GENOMIC DNA]</scope>
    <source>
        <strain evidence="4 5">HMF5036</strain>
    </source>
</reference>
<evidence type="ECO:0000259" key="2">
    <source>
        <dbReference type="Pfam" id="PF18962"/>
    </source>
</evidence>
<dbReference type="NCBIfam" id="TIGR04183">
    <property type="entry name" value="Por_Secre_tail"/>
    <property type="match status" value="1"/>
</dbReference>
<dbReference type="AlphaFoldDB" id="A0A939K2C4"/>
<dbReference type="Proteomes" id="UP000664795">
    <property type="component" value="Unassembled WGS sequence"/>
</dbReference>
<dbReference type="Pfam" id="PF19408">
    <property type="entry name" value="PKD_6"/>
    <property type="match status" value="1"/>
</dbReference>
<name>A0A939K2C4_9BACT</name>
<keyword evidence="5" id="KW-1185">Reference proteome</keyword>
<gene>
    <name evidence="4" type="ORF">J2I48_25640</name>
</gene>
<feature type="domain" description="PKD-like" evidence="3">
    <location>
        <begin position="174"/>
        <end position="248"/>
    </location>
</feature>
<evidence type="ECO:0000259" key="3">
    <source>
        <dbReference type="Pfam" id="PF19408"/>
    </source>
</evidence>
<comment type="caution">
    <text evidence="4">The sequence shown here is derived from an EMBL/GenBank/DDBJ whole genome shotgun (WGS) entry which is preliminary data.</text>
</comment>
<dbReference type="Pfam" id="PF18962">
    <property type="entry name" value="Por_Secre_tail"/>
    <property type="match status" value="1"/>
</dbReference>
<keyword evidence="1" id="KW-0732">Signal</keyword>
<sequence length="410" mass="43416">MKTVLATACMLCLSLFAAAQTVVQLEYFLDTDAGFGKNTLVAVTPSPDGPFSFTLDVSAASAGYHILYMRTRDSNGSWSHTTMRNVEVVKNNGAASLTSADYFFDTDPGVGKATSTTLTTRADGSLAFVIPKDKTTPGSHTLYLRAQDNNRNWSLTQLKVTTIINCTPPDQPTTLASQTICSGNTLTYSVSAVPLATGYRWTVPTDWTVVSGQGTAIIALRPPSVTTVSAFSTLAVAAYNACDTGQARLFSATINPLPVRPVITVSGDATSLLSNVATGNQWLLNGVLLPGATGQAQPLVAAGTYTVQVVQSGCTSPPSAGYQYVITATEESPGSEVTVFPNPATTFITVVSPGNYPTQIHVYSITGQLMMVSELASGRQQIDVQRFPAGIYLLQISQDTKVTRKLVLKQ</sequence>
<dbReference type="EMBL" id="JAFMYU010000031">
    <property type="protein sequence ID" value="MBO0934418.1"/>
    <property type="molecule type" value="Genomic_DNA"/>
</dbReference>
<evidence type="ECO:0000256" key="1">
    <source>
        <dbReference type="SAM" id="SignalP"/>
    </source>
</evidence>
<evidence type="ECO:0000313" key="5">
    <source>
        <dbReference type="Proteomes" id="UP000664795"/>
    </source>
</evidence>